<dbReference type="Gene3D" id="3.40.50.300">
    <property type="entry name" value="P-loop containing nucleotide triphosphate hydrolases"/>
    <property type="match status" value="1"/>
</dbReference>
<dbReference type="GO" id="GO:0016020">
    <property type="term" value="C:membrane"/>
    <property type="evidence" value="ECO:0007669"/>
    <property type="project" value="UniProtKB-SubCell"/>
</dbReference>
<dbReference type="InterPro" id="IPR003593">
    <property type="entry name" value="AAA+_ATPase"/>
</dbReference>
<feature type="compositionally biased region" description="Basic and acidic residues" evidence="8">
    <location>
        <begin position="8"/>
        <end position="20"/>
    </location>
</feature>
<feature type="domain" description="ABC transporter" evidence="10">
    <location>
        <begin position="66"/>
        <end position="305"/>
    </location>
</feature>
<dbReference type="EMBL" id="AKIJ01000004">
    <property type="protein sequence ID" value="KFG25767.1"/>
    <property type="molecule type" value="Genomic_DNA"/>
</dbReference>
<evidence type="ECO:0000259" key="10">
    <source>
        <dbReference type="PROSITE" id="PS50893"/>
    </source>
</evidence>
<dbReference type="Pfam" id="PF00005">
    <property type="entry name" value="ABC_tran"/>
    <property type="match status" value="1"/>
</dbReference>
<dbReference type="GeneID" id="77676724"/>
<dbReference type="PANTHER" id="PTHR48041">
    <property type="entry name" value="ABC TRANSPORTER G FAMILY MEMBER 28"/>
    <property type="match status" value="1"/>
</dbReference>
<evidence type="ECO:0000256" key="3">
    <source>
        <dbReference type="ARBA" id="ARBA00022692"/>
    </source>
</evidence>
<evidence type="ECO:0000256" key="4">
    <source>
        <dbReference type="ARBA" id="ARBA00022741"/>
    </source>
</evidence>
<evidence type="ECO:0000256" key="6">
    <source>
        <dbReference type="ARBA" id="ARBA00022989"/>
    </source>
</evidence>
<organism evidence="11 12">
    <name type="scientific">Nematocida ausubeli (strain ATCC PRA-371 / ERTm2)</name>
    <name type="common">Nematode killer fungus</name>
    <dbReference type="NCBI Taxonomy" id="1913371"/>
    <lineage>
        <taxon>Eukaryota</taxon>
        <taxon>Fungi</taxon>
        <taxon>Fungi incertae sedis</taxon>
        <taxon>Microsporidia</taxon>
        <taxon>Nematocida</taxon>
    </lineage>
</organism>
<dbReference type="PROSITE" id="PS50893">
    <property type="entry name" value="ABC_TRANSPORTER_2"/>
    <property type="match status" value="1"/>
</dbReference>
<keyword evidence="2" id="KW-0813">Transport</keyword>
<dbReference type="PANTHER" id="PTHR48041:SF139">
    <property type="entry name" value="PROTEIN SCARLET"/>
    <property type="match status" value="1"/>
</dbReference>
<feature type="transmembrane region" description="Helical" evidence="9">
    <location>
        <begin position="499"/>
        <end position="522"/>
    </location>
</feature>
<keyword evidence="12" id="KW-1185">Reference proteome</keyword>
<dbReference type="SUPFAM" id="SSF52540">
    <property type="entry name" value="P-loop containing nucleoside triphosphate hydrolases"/>
    <property type="match status" value="1"/>
</dbReference>
<dbReference type="GO" id="GO:0016887">
    <property type="term" value="F:ATP hydrolysis activity"/>
    <property type="evidence" value="ECO:0007669"/>
    <property type="project" value="InterPro"/>
</dbReference>
<protein>
    <recommendedName>
        <fullName evidence="10">ABC transporter domain-containing protein</fullName>
    </recommendedName>
</protein>
<dbReference type="RefSeq" id="XP_052904322.1">
    <property type="nucleotide sequence ID" value="XM_053049372.1"/>
</dbReference>
<dbReference type="HOGENOM" id="CLU_000604_57_6_1"/>
<dbReference type="GO" id="GO:0005524">
    <property type="term" value="F:ATP binding"/>
    <property type="evidence" value="ECO:0007669"/>
    <property type="project" value="UniProtKB-KW"/>
</dbReference>
<dbReference type="InterPro" id="IPR043926">
    <property type="entry name" value="ABCG_dom"/>
</dbReference>
<accession>A0A086J0U9</accession>
<evidence type="ECO:0000313" key="11">
    <source>
        <dbReference type="EMBL" id="KFG25767.1"/>
    </source>
</evidence>
<evidence type="ECO:0000256" key="9">
    <source>
        <dbReference type="SAM" id="Phobius"/>
    </source>
</evidence>
<evidence type="ECO:0000313" key="12">
    <source>
        <dbReference type="Proteomes" id="UP000054524"/>
    </source>
</evidence>
<keyword evidence="4" id="KW-0547">Nucleotide-binding</keyword>
<dbReference type="Proteomes" id="UP000054524">
    <property type="component" value="Unassembled WGS sequence"/>
</dbReference>
<comment type="subcellular location">
    <subcellularLocation>
        <location evidence="1">Membrane</location>
        <topology evidence="1">Multi-pass membrane protein</topology>
    </subcellularLocation>
</comment>
<name>A0A086J0U9_NEMA1</name>
<keyword evidence="6 9" id="KW-1133">Transmembrane helix</keyword>
<feature type="transmembrane region" description="Helical" evidence="9">
    <location>
        <begin position="473"/>
        <end position="492"/>
    </location>
</feature>
<feature type="transmembrane region" description="Helical" evidence="9">
    <location>
        <begin position="372"/>
        <end position="391"/>
    </location>
</feature>
<dbReference type="SMART" id="SM00382">
    <property type="entry name" value="AAA"/>
    <property type="match status" value="1"/>
</dbReference>
<dbReference type="InterPro" id="IPR003439">
    <property type="entry name" value="ABC_transporter-like_ATP-bd"/>
</dbReference>
<reference evidence="11 12" key="1">
    <citation type="journal article" date="2014" name="Genome Announc.">
        <title>Genome Sequence of the Microsporidian Species Nematocida sp1 Strain ERTm6 (ATCC PRA-372).</title>
        <authorList>
            <person name="Bakowski M.A."/>
            <person name="Priest M."/>
            <person name="Young S."/>
            <person name="Cuomo C.A."/>
            <person name="Troemel E.R."/>
        </authorList>
    </citation>
    <scope>NUCLEOTIDE SEQUENCE [LARGE SCALE GENOMIC DNA]</scope>
    <source>
        <strain evidence="11 12">ERTm6</strain>
    </source>
</reference>
<comment type="caution">
    <text evidence="11">The sequence shown here is derived from an EMBL/GenBank/DDBJ whole genome shotgun (WGS) entry which is preliminary data.</text>
</comment>
<feature type="region of interest" description="Disordered" evidence="8">
    <location>
        <begin position="1"/>
        <end position="34"/>
    </location>
</feature>
<proteinExistence type="predicted"/>
<evidence type="ECO:0000256" key="8">
    <source>
        <dbReference type="SAM" id="MobiDB-lite"/>
    </source>
</evidence>
<dbReference type="InterPro" id="IPR050352">
    <property type="entry name" value="ABCG_transporters"/>
</dbReference>
<feature type="transmembrane region" description="Helical" evidence="9">
    <location>
        <begin position="580"/>
        <end position="602"/>
    </location>
</feature>
<dbReference type="InterPro" id="IPR013525">
    <property type="entry name" value="ABC2_TM"/>
</dbReference>
<dbReference type="AlphaFoldDB" id="A0A086J0U9"/>
<feature type="transmembrane region" description="Helical" evidence="9">
    <location>
        <begin position="411"/>
        <end position="429"/>
    </location>
</feature>
<dbReference type="InterPro" id="IPR027417">
    <property type="entry name" value="P-loop_NTPase"/>
</dbReference>
<dbReference type="Pfam" id="PF01061">
    <property type="entry name" value="ABC2_membrane"/>
    <property type="match status" value="1"/>
</dbReference>
<evidence type="ECO:0000256" key="5">
    <source>
        <dbReference type="ARBA" id="ARBA00022840"/>
    </source>
</evidence>
<evidence type="ECO:0000256" key="2">
    <source>
        <dbReference type="ARBA" id="ARBA00022448"/>
    </source>
</evidence>
<evidence type="ECO:0000256" key="1">
    <source>
        <dbReference type="ARBA" id="ARBA00004141"/>
    </source>
</evidence>
<dbReference type="InterPro" id="IPR017871">
    <property type="entry name" value="ABC_transporter-like_CS"/>
</dbReference>
<sequence>MLQVDNTSLHKETVERKLDEINGGEQPEISASSHQTNIENSMHAGVHAMRGSIHPREALEMEVADTKKSSVSFTFKNISYKNIIKDVSQSFKSGQMTAILGPSGAGKTTYLKIISGRKQKTMGKIVLNGQEIKQKELRKRVAYVHQEDHLYPMLTAKEMLSYTIRLKTPGEENQDELAEKLLAEVEMAHVGDTLIGDPLEGVAGLSGGERKRLSVAQELVSRPEIIFLDEPTSGLDSYTSESLIIHLKNLARSGMLIVMTIHQPSSDIFHMFDNIIMMKNGQIAYSGSPKDCVQSLGAFGLPCPKYTNPADHLFRIINQLPPQQEKSEKLEEEGVDSLENMSKKFTLSSFLYETKVLLSRTVLCSIRNKKYLFAKLGHALFVSLITGMFLYDIPSKQAYQIETNVVGCYRTITMATFGTFSYGAISILFSDRKILIKEYGSNYYTFMPYFISKVLVDFMITCMHPFIGTPIIFYLSGIGSVAHLFGCLLLGATAHSLGVLMASLVDTSEIALAIFPAMSYFINMLTGTDVDPESIISGLSHLQYISPPRHAYNIMIKLHYAGRTDLSDRINGLVNEFVSIYTSMTILFITYIILIIAAGYCLKRKIMKLAQG</sequence>
<evidence type="ECO:0000256" key="7">
    <source>
        <dbReference type="ARBA" id="ARBA00023136"/>
    </source>
</evidence>
<feature type="transmembrane region" description="Helical" evidence="9">
    <location>
        <begin position="450"/>
        <end position="467"/>
    </location>
</feature>
<dbReference type="Pfam" id="PF19055">
    <property type="entry name" value="ABC2_membrane_7"/>
    <property type="match status" value="1"/>
</dbReference>
<dbReference type="GO" id="GO:0140359">
    <property type="term" value="F:ABC-type transporter activity"/>
    <property type="evidence" value="ECO:0007669"/>
    <property type="project" value="InterPro"/>
</dbReference>
<dbReference type="PROSITE" id="PS00211">
    <property type="entry name" value="ABC_TRANSPORTER_1"/>
    <property type="match status" value="1"/>
</dbReference>
<keyword evidence="5" id="KW-0067">ATP-binding</keyword>
<keyword evidence="7 9" id="KW-0472">Membrane</keyword>
<keyword evidence="3 9" id="KW-0812">Transmembrane</keyword>
<gene>
    <name evidence="11" type="ORF">NESG_01751</name>
</gene>